<feature type="region of interest" description="Disordered" evidence="1">
    <location>
        <begin position="467"/>
        <end position="493"/>
    </location>
</feature>
<feature type="compositionally biased region" description="Low complexity" evidence="1">
    <location>
        <begin position="187"/>
        <end position="345"/>
    </location>
</feature>
<sequence length="829" mass="91503">ICIFSSVKDLSLVCCLFYKTYFYGLNVLLSSLTHSRTSRPDQICLLSLRGHHPCHPHHPLCLPNHPPCLPNRPPCLPNHPPCFLHRPPCLLHHPPCLPHHPRASPTIPRASPTIPRASPTVPPLFLHHPPCLPHPPLTLPHPPPCLPQLLPSPTLPLASPTAPAHNPHRNTRPQQARPQEARPKPEPQAQPQQARPQQARPQQARPQPEPQAQPQQVRLQQVRPQKARPQPETQAQPQAQPQKARPQQVQPPAKPQAQPQAQPQQVRPQQVRPQQVRPQQTRPQPETQAQPQQVQPQAKPQAQPQAQPQQARPQPQAQPQQARPQQARPQPEPQAQPQQPAKVTQNLQTPTAPSQYQVGQPLPRPALATERANSNTRGTSFLRPLTPTDPRSPIGSAIATAARNTTLPRVALYSTPNGIRPLSLPRNKNITSPLTSVTSEADGEHHKGLAISKPAVWSGNRLGSPAVLRPSLPVNKRPNLVGKTGNKDKPIDLKQGDKASILKSFPLVTTKPSKQKTTTIAPALNATRNEPGDNSSVFSSLPASEVDALGKKRFVAPHVLYKTDKKPDEPCSITHSLSFFPEEEGVEQNVTAPPRLSPSNVTVVTVEGCPSFIILDWEKTDNDTTEYEVISRTQGPNGEEVSILTTNQTHTAVENLKPESSYEFKVKPKNELGEGPASEAVSFNTESADPRVSENVSGKAAIWTQFPFKADSYSECNGKQYVKRTWYRKFVGIQLCNSLRYKIYMSDSLNGKFYNIGDQTGHGEDHCQFVDSFLDGRTGSQLLADQLPSRSGFYRAMRQEPVNFGQIGGNSHATYVGWYECGTPIPGKW</sequence>
<dbReference type="GeneTree" id="ENSGT00530000063558"/>
<dbReference type="GO" id="GO:0010811">
    <property type="term" value="P:positive regulation of cell-substrate adhesion"/>
    <property type="evidence" value="ECO:0007669"/>
    <property type="project" value="TreeGrafter"/>
</dbReference>
<dbReference type="PANTHER" id="PTHR23197">
    <property type="entry name" value="TARSH-RELATED FIBRONECTIN DOMAIN-CONTAINING"/>
    <property type="match status" value="1"/>
</dbReference>
<organism evidence="3 4">
    <name type="scientific">Oncorhynchus tshawytscha</name>
    <name type="common">Chinook salmon</name>
    <name type="synonym">Salmo tshawytscha</name>
    <dbReference type="NCBI Taxonomy" id="74940"/>
    <lineage>
        <taxon>Eukaryota</taxon>
        <taxon>Metazoa</taxon>
        <taxon>Chordata</taxon>
        <taxon>Craniata</taxon>
        <taxon>Vertebrata</taxon>
        <taxon>Euteleostomi</taxon>
        <taxon>Actinopterygii</taxon>
        <taxon>Neopterygii</taxon>
        <taxon>Teleostei</taxon>
        <taxon>Protacanthopterygii</taxon>
        <taxon>Salmoniformes</taxon>
        <taxon>Salmonidae</taxon>
        <taxon>Salmoninae</taxon>
        <taxon>Oncorhynchus</taxon>
    </lineage>
</organism>
<evidence type="ECO:0000259" key="2">
    <source>
        <dbReference type="PROSITE" id="PS50853"/>
    </source>
</evidence>
<dbReference type="PANTHER" id="PTHR23197:SF10">
    <property type="entry name" value="TARGET OF NESH-SH3"/>
    <property type="match status" value="1"/>
</dbReference>
<dbReference type="InterPro" id="IPR013783">
    <property type="entry name" value="Ig-like_fold"/>
</dbReference>
<protein>
    <submittedName>
        <fullName evidence="3">ABI family, member 3 (NESH) binding protein a</fullName>
    </submittedName>
</protein>
<feature type="domain" description="Fibronectin type-III" evidence="2">
    <location>
        <begin position="597"/>
        <end position="688"/>
    </location>
</feature>
<dbReference type="InterPro" id="IPR036116">
    <property type="entry name" value="FN3_sf"/>
</dbReference>
<gene>
    <name evidence="3" type="primary">LOC112234680</name>
</gene>
<feature type="compositionally biased region" description="Low complexity" evidence="1">
    <location>
        <begin position="150"/>
        <end position="165"/>
    </location>
</feature>
<dbReference type="CDD" id="cd00063">
    <property type="entry name" value="FN3"/>
    <property type="match status" value="1"/>
</dbReference>
<keyword evidence="4" id="KW-1185">Reference proteome</keyword>
<dbReference type="Gene3D" id="2.60.40.10">
    <property type="entry name" value="Immunoglobulins"/>
    <property type="match status" value="1"/>
</dbReference>
<dbReference type="AlphaFoldDB" id="A0AAZ3PVG3"/>
<name>A0AAZ3PVG3_ONCTS</name>
<dbReference type="InterPro" id="IPR003961">
    <property type="entry name" value="FN3_dom"/>
</dbReference>
<reference evidence="3" key="2">
    <citation type="submission" date="2025-08" db="UniProtKB">
        <authorList>
            <consortium name="Ensembl"/>
        </authorList>
    </citation>
    <scope>IDENTIFICATION</scope>
</reference>
<dbReference type="Pfam" id="PF00041">
    <property type="entry name" value="fn3"/>
    <property type="match status" value="1"/>
</dbReference>
<accession>A0AAZ3PVG3</accession>
<dbReference type="Ensembl" id="ENSOTST00005164099.1">
    <property type="protein sequence ID" value="ENSOTSP00005119784.1"/>
    <property type="gene ID" value="ENSOTSG00005040966.2"/>
</dbReference>
<dbReference type="InterPro" id="IPR049109">
    <property type="entry name" value="TARSH/FNDC1_C"/>
</dbReference>
<reference evidence="4" key="1">
    <citation type="journal article" date="2018" name="PLoS ONE">
        <title>Chinook salmon (Oncorhynchus tshawytscha) genome and transcriptome.</title>
        <authorList>
            <person name="Christensen K.A."/>
            <person name="Leong J.S."/>
            <person name="Sakhrani D."/>
            <person name="Biagi C.A."/>
            <person name="Minkley D.R."/>
            <person name="Withler R.E."/>
            <person name="Rondeau E.B."/>
            <person name="Koop B.F."/>
            <person name="Devlin R.H."/>
        </authorList>
    </citation>
    <scope>NUCLEOTIDE SEQUENCE [LARGE SCALE GENOMIC DNA]</scope>
</reference>
<feature type="region of interest" description="Disordered" evidence="1">
    <location>
        <begin position="150"/>
        <end position="395"/>
    </location>
</feature>
<reference evidence="3" key="3">
    <citation type="submission" date="2025-09" db="UniProtKB">
        <authorList>
            <consortium name="Ensembl"/>
        </authorList>
    </citation>
    <scope>IDENTIFICATION</scope>
</reference>
<dbReference type="SUPFAM" id="SSF49265">
    <property type="entry name" value="Fibronectin type III"/>
    <property type="match status" value="1"/>
</dbReference>
<dbReference type="PROSITE" id="PS50853">
    <property type="entry name" value="FN3"/>
    <property type="match status" value="1"/>
</dbReference>
<dbReference type="Proteomes" id="UP000694402">
    <property type="component" value="Unassembled WGS sequence"/>
</dbReference>
<evidence type="ECO:0000256" key="1">
    <source>
        <dbReference type="SAM" id="MobiDB-lite"/>
    </source>
</evidence>
<proteinExistence type="predicted"/>
<dbReference type="GO" id="GO:0030198">
    <property type="term" value="P:extracellular matrix organization"/>
    <property type="evidence" value="ECO:0007669"/>
    <property type="project" value="TreeGrafter"/>
</dbReference>
<feature type="compositionally biased region" description="Polar residues" evidence="1">
    <location>
        <begin position="346"/>
        <end position="358"/>
    </location>
</feature>
<evidence type="ECO:0000313" key="4">
    <source>
        <dbReference type="Proteomes" id="UP000694402"/>
    </source>
</evidence>
<dbReference type="Pfam" id="PF21731">
    <property type="entry name" value="TARSH_C"/>
    <property type="match status" value="1"/>
</dbReference>
<evidence type="ECO:0000313" key="3">
    <source>
        <dbReference type="Ensembl" id="ENSOTSP00005119784.1"/>
    </source>
</evidence>
<dbReference type="SMART" id="SM00060">
    <property type="entry name" value="FN3"/>
    <property type="match status" value="1"/>
</dbReference>